<feature type="transmembrane region" description="Helical" evidence="1">
    <location>
        <begin position="12"/>
        <end position="35"/>
    </location>
</feature>
<keyword evidence="1" id="KW-1133">Transmembrane helix</keyword>
<dbReference type="InParanoid" id="A0A4W3HSX2"/>
<keyword evidence="1" id="KW-0472">Membrane</keyword>
<evidence type="ECO:0000256" key="1">
    <source>
        <dbReference type="SAM" id="Phobius"/>
    </source>
</evidence>
<dbReference type="Proteomes" id="UP000314986">
    <property type="component" value="Unassembled WGS sequence"/>
</dbReference>
<sequence>MSWSIIPQIKLVIYFMAVCGTLLCTTFAATFVYIFKRSRLPSRKSSICISISKKRSETLSCVKGAT</sequence>
<evidence type="ECO:0000313" key="2">
    <source>
        <dbReference type="Ensembl" id="ENSCMIP00000020458.1"/>
    </source>
</evidence>
<evidence type="ECO:0000313" key="3">
    <source>
        <dbReference type="Proteomes" id="UP000314986"/>
    </source>
</evidence>
<accession>A0A4W3HSX2</accession>
<keyword evidence="3" id="KW-1185">Reference proteome</keyword>
<reference evidence="2" key="5">
    <citation type="submission" date="2025-09" db="UniProtKB">
        <authorList>
            <consortium name="Ensembl"/>
        </authorList>
    </citation>
    <scope>IDENTIFICATION</scope>
</reference>
<reference evidence="3" key="2">
    <citation type="journal article" date="2007" name="PLoS Biol.">
        <title>Survey sequencing and comparative analysis of the elephant shark (Callorhinchus milii) genome.</title>
        <authorList>
            <person name="Venkatesh B."/>
            <person name="Kirkness E.F."/>
            <person name="Loh Y.H."/>
            <person name="Halpern A.L."/>
            <person name="Lee A.P."/>
            <person name="Johnson J."/>
            <person name="Dandona N."/>
            <person name="Viswanathan L.D."/>
            <person name="Tay A."/>
            <person name="Venter J.C."/>
            <person name="Strausberg R.L."/>
            <person name="Brenner S."/>
        </authorList>
    </citation>
    <scope>NUCLEOTIDE SEQUENCE [LARGE SCALE GENOMIC DNA]</scope>
</reference>
<protein>
    <submittedName>
        <fullName evidence="2">Uncharacterized protein</fullName>
    </submittedName>
</protein>
<reference evidence="3" key="3">
    <citation type="journal article" date="2014" name="Nature">
        <title>Elephant shark genome provides unique insights into gnathostome evolution.</title>
        <authorList>
            <consortium name="International Elephant Shark Genome Sequencing Consortium"/>
            <person name="Venkatesh B."/>
            <person name="Lee A.P."/>
            <person name="Ravi V."/>
            <person name="Maurya A.K."/>
            <person name="Lian M.M."/>
            <person name="Swann J.B."/>
            <person name="Ohta Y."/>
            <person name="Flajnik M.F."/>
            <person name="Sutoh Y."/>
            <person name="Kasahara M."/>
            <person name="Hoon S."/>
            <person name="Gangu V."/>
            <person name="Roy S.W."/>
            <person name="Irimia M."/>
            <person name="Korzh V."/>
            <person name="Kondrychyn I."/>
            <person name="Lim Z.W."/>
            <person name="Tay B.H."/>
            <person name="Tohari S."/>
            <person name="Kong K.W."/>
            <person name="Ho S."/>
            <person name="Lorente-Galdos B."/>
            <person name="Quilez J."/>
            <person name="Marques-Bonet T."/>
            <person name="Raney B.J."/>
            <person name="Ingham P.W."/>
            <person name="Tay A."/>
            <person name="Hillier L.W."/>
            <person name="Minx P."/>
            <person name="Boehm T."/>
            <person name="Wilson R.K."/>
            <person name="Brenner S."/>
            <person name="Warren W.C."/>
        </authorList>
    </citation>
    <scope>NUCLEOTIDE SEQUENCE [LARGE SCALE GENOMIC DNA]</scope>
</reference>
<dbReference type="AlphaFoldDB" id="A0A4W3HSX2"/>
<proteinExistence type="predicted"/>
<reference evidence="3" key="1">
    <citation type="journal article" date="2006" name="Science">
        <title>Ancient noncoding elements conserved in the human genome.</title>
        <authorList>
            <person name="Venkatesh B."/>
            <person name="Kirkness E.F."/>
            <person name="Loh Y.H."/>
            <person name="Halpern A.L."/>
            <person name="Lee A.P."/>
            <person name="Johnson J."/>
            <person name="Dandona N."/>
            <person name="Viswanathan L.D."/>
            <person name="Tay A."/>
            <person name="Venter J.C."/>
            <person name="Strausberg R.L."/>
            <person name="Brenner S."/>
        </authorList>
    </citation>
    <scope>NUCLEOTIDE SEQUENCE [LARGE SCALE GENOMIC DNA]</scope>
</reference>
<organism evidence="2 3">
    <name type="scientific">Callorhinchus milii</name>
    <name type="common">Ghost shark</name>
    <dbReference type="NCBI Taxonomy" id="7868"/>
    <lineage>
        <taxon>Eukaryota</taxon>
        <taxon>Metazoa</taxon>
        <taxon>Chordata</taxon>
        <taxon>Craniata</taxon>
        <taxon>Vertebrata</taxon>
        <taxon>Chondrichthyes</taxon>
        <taxon>Holocephali</taxon>
        <taxon>Chimaeriformes</taxon>
        <taxon>Callorhinchidae</taxon>
        <taxon>Callorhinchus</taxon>
    </lineage>
</organism>
<keyword evidence="1" id="KW-0812">Transmembrane</keyword>
<reference evidence="2" key="4">
    <citation type="submission" date="2025-08" db="UniProtKB">
        <authorList>
            <consortium name="Ensembl"/>
        </authorList>
    </citation>
    <scope>IDENTIFICATION</scope>
</reference>
<dbReference type="Ensembl" id="ENSCMIT00000020832.1">
    <property type="protein sequence ID" value="ENSCMIP00000020458.1"/>
    <property type="gene ID" value="ENSCMIG00000009431.1"/>
</dbReference>
<name>A0A4W3HSX2_CALMI</name>